<dbReference type="Pfam" id="PF15311">
    <property type="entry name" value="HYLS1_C"/>
    <property type="match status" value="1"/>
</dbReference>
<dbReference type="PANTHER" id="PTHR34174">
    <property type="entry name" value="HYDROLETHALUS SYNDROME PROTEIN 1"/>
    <property type="match status" value="1"/>
</dbReference>
<dbReference type="InterPro" id="IPR027918">
    <property type="entry name" value="HYLS1_C_dom"/>
</dbReference>
<dbReference type="AlphaFoldDB" id="A0A9P0B4P8"/>
<accession>A0A9P0B4P8</accession>
<feature type="domain" description="Centriolar and ciliogenesis-associated protein HYLS1 C-terminal" evidence="8">
    <location>
        <begin position="45"/>
        <end position="89"/>
    </location>
</feature>
<protein>
    <recommendedName>
        <fullName evidence="8">Centriolar and ciliogenesis-associated protein HYLS1 C-terminal domain-containing protein</fullName>
    </recommendedName>
</protein>
<keyword evidence="4" id="KW-0963">Cytoplasm</keyword>
<evidence type="ECO:0000256" key="3">
    <source>
        <dbReference type="ARBA" id="ARBA00010091"/>
    </source>
</evidence>
<evidence type="ECO:0000256" key="4">
    <source>
        <dbReference type="ARBA" id="ARBA00022490"/>
    </source>
</evidence>
<dbReference type="GO" id="GO:0005814">
    <property type="term" value="C:centriole"/>
    <property type="evidence" value="ECO:0007669"/>
    <property type="project" value="UniProtKB-SubCell"/>
</dbReference>
<comment type="subcellular location">
    <subcellularLocation>
        <location evidence="2">Cell projection</location>
        <location evidence="2">Cilium</location>
    </subcellularLocation>
    <subcellularLocation>
        <location evidence="1">Cytoplasm</location>
        <location evidence="1">Cytoskeleton</location>
        <location evidence="1">Microtubule organizing center</location>
        <location evidence="1">Centrosome</location>
        <location evidence="1">Centriole</location>
    </subcellularLocation>
</comment>
<proteinExistence type="inferred from homology"/>
<organism evidence="9 10">
    <name type="scientific">Brassicogethes aeneus</name>
    <name type="common">Rape pollen beetle</name>
    <name type="synonym">Meligethes aeneus</name>
    <dbReference type="NCBI Taxonomy" id="1431903"/>
    <lineage>
        <taxon>Eukaryota</taxon>
        <taxon>Metazoa</taxon>
        <taxon>Ecdysozoa</taxon>
        <taxon>Arthropoda</taxon>
        <taxon>Hexapoda</taxon>
        <taxon>Insecta</taxon>
        <taxon>Pterygota</taxon>
        <taxon>Neoptera</taxon>
        <taxon>Endopterygota</taxon>
        <taxon>Coleoptera</taxon>
        <taxon>Polyphaga</taxon>
        <taxon>Cucujiformia</taxon>
        <taxon>Nitidulidae</taxon>
        <taxon>Meligethinae</taxon>
        <taxon>Brassicogethes</taxon>
    </lineage>
</organism>
<comment type="similarity">
    <text evidence="3">Belongs to the HYLS1 family.</text>
</comment>
<keyword evidence="5" id="KW-0970">Cilium biogenesis/degradation</keyword>
<gene>
    <name evidence="9" type="ORF">MELIAE_LOCUS6601</name>
</gene>
<dbReference type="EMBL" id="OV121135">
    <property type="protein sequence ID" value="CAH0555167.1"/>
    <property type="molecule type" value="Genomic_DNA"/>
</dbReference>
<keyword evidence="10" id="KW-1185">Reference proteome</keyword>
<keyword evidence="6" id="KW-0206">Cytoskeleton</keyword>
<reference evidence="9" key="1">
    <citation type="submission" date="2021-12" db="EMBL/GenBank/DDBJ databases">
        <authorList>
            <person name="King R."/>
        </authorList>
    </citation>
    <scope>NUCLEOTIDE SEQUENCE</scope>
</reference>
<evidence type="ECO:0000256" key="6">
    <source>
        <dbReference type="ARBA" id="ARBA00023212"/>
    </source>
</evidence>
<evidence type="ECO:0000256" key="5">
    <source>
        <dbReference type="ARBA" id="ARBA00022794"/>
    </source>
</evidence>
<dbReference type="Proteomes" id="UP001154078">
    <property type="component" value="Chromosome 4"/>
</dbReference>
<dbReference type="GO" id="GO:0060271">
    <property type="term" value="P:cilium assembly"/>
    <property type="evidence" value="ECO:0007669"/>
    <property type="project" value="TreeGrafter"/>
</dbReference>
<dbReference type="InterPro" id="IPR052319">
    <property type="entry name" value="Centriolar_ciliogenesis_assoc"/>
</dbReference>
<evidence type="ECO:0000256" key="7">
    <source>
        <dbReference type="ARBA" id="ARBA00023273"/>
    </source>
</evidence>
<name>A0A9P0B4P8_BRAAE</name>
<evidence type="ECO:0000313" key="10">
    <source>
        <dbReference type="Proteomes" id="UP001154078"/>
    </source>
</evidence>
<evidence type="ECO:0000313" key="9">
    <source>
        <dbReference type="EMBL" id="CAH0555167.1"/>
    </source>
</evidence>
<keyword evidence="7" id="KW-0966">Cell projection</keyword>
<evidence type="ECO:0000256" key="1">
    <source>
        <dbReference type="ARBA" id="ARBA00004114"/>
    </source>
</evidence>
<sequence>MPKIRHKPVAELPVTWRWSKVKHHCKLGSTFANTCVTVIKSTIARPNKSDPVALYHQYQNIWKRTSIPGVQSRTDLRWAVREKMLSGPKNLAHARFGRTDKSNVAQHILHDGHRIGFDNLKLIKEVREPSLPDSYESLYIYKSLNSDNGPVPNSSLYKLVC</sequence>
<dbReference type="OrthoDB" id="6343432at2759"/>
<dbReference type="PANTHER" id="PTHR34174:SF1">
    <property type="entry name" value="CENTRIOLAR AND CILIOGENESIS-ASSOCIATED PROTEIN HYLS1"/>
    <property type="match status" value="1"/>
</dbReference>
<evidence type="ECO:0000256" key="2">
    <source>
        <dbReference type="ARBA" id="ARBA00004138"/>
    </source>
</evidence>
<evidence type="ECO:0000259" key="8">
    <source>
        <dbReference type="Pfam" id="PF15311"/>
    </source>
</evidence>
<dbReference type="GO" id="GO:0097730">
    <property type="term" value="C:non-motile cilium"/>
    <property type="evidence" value="ECO:0007669"/>
    <property type="project" value="TreeGrafter"/>
</dbReference>